<dbReference type="InterPro" id="IPR000253">
    <property type="entry name" value="FHA_dom"/>
</dbReference>
<feature type="compositionally biased region" description="Basic and acidic residues" evidence="4">
    <location>
        <begin position="407"/>
        <end position="420"/>
    </location>
</feature>
<dbReference type="GO" id="GO:0005634">
    <property type="term" value="C:nucleus"/>
    <property type="evidence" value="ECO:0007669"/>
    <property type="project" value="UniProtKB-SubCell"/>
</dbReference>
<feature type="compositionally biased region" description="Basic and acidic residues" evidence="4">
    <location>
        <begin position="12"/>
        <end position="24"/>
    </location>
</feature>
<feature type="region of interest" description="Disordered" evidence="4">
    <location>
        <begin position="380"/>
        <end position="420"/>
    </location>
</feature>
<feature type="compositionally biased region" description="Polar residues" evidence="4">
    <location>
        <begin position="292"/>
        <end position="303"/>
    </location>
</feature>
<proteinExistence type="predicted"/>
<dbReference type="GO" id="GO:0000981">
    <property type="term" value="F:DNA-binding transcription factor activity, RNA polymerase II-specific"/>
    <property type="evidence" value="ECO:0007669"/>
    <property type="project" value="TreeGrafter"/>
</dbReference>
<evidence type="ECO:0000256" key="4">
    <source>
        <dbReference type="SAM" id="MobiDB-lite"/>
    </source>
</evidence>
<dbReference type="InterPro" id="IPR036390">
    <property type="entry name" value="WH_DNA-bd_sf"/>
</dbReference>
<dbReference type="PROSITE" id="PS00658">
    <property type="entry name" value="FORK_HEAD_2"/>
    <property type="match status" value="1"/>
</dbReference>
<dbReference type="PROSITE" id="PS50039">
    <property type="entry name" value="FORK_HEAD_3"/>
    <property type="match status" value="1"/>
</dbReference>
<dbReference type="InterPro" id="IPR008984">
    <property type="entry name" value="SMAD_FHA_dom_sf"/>
</dbReference>
<organism evidence="7 8">
    <name type="scientific">Arxiozyma heterogenica</name>
    <dbReference type="NCBI Taxonomy" id="278026"/>
    <lineage>
        <taxon>Eukaryota</taxon>
        <taxon>Fungi</taxon>
        <taxon>Dikarya</taxon>
        <taxon>Ascomycota</taxon>
        <taxon>Saccharomycotina</taxon>
        <taxon>Saccharomycetes</taxon>
        <taxon>Saccharomycetales</taxon>
        <taxon>Saccharomycetaceae</taxon>
        <taxon>Arxiozyma</taxon>
    </lineage>
</organism>
<dbReference type="SUPFAM" id="SSF46785">
    <property type="entry name" value="Winged helix' DNA-binding domain"/>
    <property type="match status" value="1"/>
</dbReference>
<feature type="compositionally biased region" description="Polar residues" evidence="4">
    <location>
        <begin position="1"/>
        <end position="11"/>
    </location>
</feature>
<feature type="region of interest" description="Disordered" evidence="4">
    <location>
        <begin position="274"/>
        <end position="328"/>
    </location>
</feature>
<dbReference type="AlphaFoldDB" id="A0AAN7WLJ7"/>
<keyword evidence="2 3" id="KW-0539">Nucleus</keyword>
<feature type="domain" description="Fork-head" evidence="6">
    <location>
        <begin position="457"/>
        <end position="540"/>
    </location>
</feature>
<sequence>MTDPNTNNNDISHAHSKDAKDGVPHEVTDLSTYTLDNQIALMKSIKNALKQANPMPMVSYLYPDSRNFSFIQNDNSSTMKCGDGILIYGKNWTYNYENNDNNNPNNNSGNNAVEITIGRNCDNTNPETISLHQLNFKIKRLPIDIDLGPNKTVSRRHIIIHKLKNSQNDQSQNGWYITVLGRNSCKINLKRVPNSKLNVPIGPLKSGTSIDVGGSQMILYIKNNPFPILSLPIYSYLIPKLTTLYGLNGNNNPLLKDIINTSIYVKDKNLQINNGQKEHQTENNKNEGESMDLNNTINSNISPKKQPGDKSCSVTNISTSPDSNNKNNHKNAVEVIENNQSLNNNDSTNNSSNNLKAVQFYTKKNTATKTTTTSNTINSAGSTVKNSTNQITNNNSTLNSNKILKRTHSDENQDEPKKKINKTKEATNIISKTNTSTATTAATTNATNPYKDIRIKRPSWPYTMLITRAILSSPEGCLPLSKIYEYISNLHPFYDMSLTSWQNSVRHNLSINSTFVKTMNSGHVSCWKLNDNVIQDFLENWYQGNLIKLKKTGGIIVRELCIFMARGDARFPGQREPEYYQECYRKRLEAEKMESKQKEETKSQKKKL</sequence>
<feature type="domain" description="FHA" evidence="5">
    <location>
        <begin position="115"/>
        <end position="192"/>
    </location>
</feature>
<feature type="compositionally biased region" description="Low complexity" evidence="4">
    <location>
        <begin position="380"/>
        <end position="402"/>
    </location>
</feature>
<dbReference type="InterPro" id="IPR036388">
    <property type="entry name" value="WH-like_DNA-bd_sf"/>
</dbReference>
<evidence type="ECO:0000313" key="8">
    <source>
        <dbReference type="Proteomes" id="UP001306508"/>
    </source>
</evidence>
<feature type="region of interest" description="Disordered" evidence="4">
    <location>
        <begin position="1"/>
        <end position="24"/>
    </location>
</feature>
<name>A0AAN7WLJ7_9SACH</name>
<dbReference type="Pfam" id="PF00498">
    <property type="entry name" value="FHA"/>
    <property type="match status" value="1"/>
</dbReference>
<feature type="DNA-binding region" description="Fork-head" evidence="3">
    <location>
        <begin position="457"/>
        <end position="540"/>
    </location>
</feature>
<dbReference type="Proteomes" id="UP001306508">
    <property type="component" value="Unassembled WGS sequence"/>
</dbReference>
<feature type="compositionally biased region" description="Polar residues" evidence="4">
    <location>
        <begin position="312"/>
        <end position="326"/>
    </location>
</feature>
<dbReference type="PANTHER" id="PTHR11829">
    <property type="entry name" value="FORKHEAD BOX PROTEIN"/>
    <property type="match status" value="1"/>
</dbReference>
<dbReference type="InterPro" id="IPR050211">
    <property type="entry name" value="FOX_domain-containing"/>
</dbReference>
<dbReference type="GO" id="GO:0000978">
    <property type="term" value="F:RNA polymerase II cis-regulatory region sequence-specific DNA binding"/>
    <property type="evidence" value="ECO:0007669"/>
    <property type="project" value="TreeGrafter"/>
</dbReference>
<dbReference type="PROSITE" id="PS50006">
    <property type="entry name" value="FHA_DOMAIN"/>
    <property type="match status" value="1"/>
</dbReference>
<evidence type="ECO:0000256" key="3">
    <source>
        <dbReference type="PROSITE-ProRule" id="PRU00089"/>
    </source>
</evidence>
<dbReference type="EMBL" id="JAWIZZ010000056">
    <property type="protein sequence ID" value="KAK5774042.1"/>
    <property type="molecule type" value="Genomic_DNA"/>
</dbReference>
<dbReference type="PANTHER" id="PTHR11829:SF343">
    <property type="entry name" value="FORK-HEAD DOMAIN-CONTAINING PROTEIN"/>
    <property type="match status" value="1"/>
</dbReference>
<dbReference type="InterPro" id="IPR001766">
    <property type="entry name" value="Fork_head_dom"/>
</dbReference>
<dbReference type="PRINTS" id="PR00053">
    <property type="entry name" value="FORKHEAD"/>
</dbReference>
<dbReference type="CDD" id="cd00059">
    <property type="entry name" value="FH_FOX"/>
    <property type="match status" value="1"/>
</dbReference>
<reference evidence="8" key="1">
    <citation type="submission" date="2023-07" db="EMBL/GenBank/DDBJ databases">
        <title>A draft genome of Kazachstania heterogenica Y-27499.</title>
        <authorList>
            <person name="Donic C."/>
            <person name="Kralova J.S."/>
            <person name="Fidel L."/>
            <person name="Ben-Dor S."/>
            <person name="Jung S."/>
        </authorList>
    </citation>
    <scope>NUCLEOTIDE SEQUENCE [LARGE SCALE GENOMIC DNA]</scope>
    <source>
        <strain evidence="8">Y27499</strain>
    </source>
</reference>
<dbReference type="Pfam" id="PF00250">
    <property type="entry name" value="Forkhead"/>
    <property type="match status" value="1"/>
</dbReference>
<comment type="caution">
    <text evidence="7">The sequence shown here is derived from an EMBL/GenBank/DDBJ whole genome shotgun (WGS) entry which is preliminary data.</text>
</comment>
<comment type="subcellular location">
    <subcellularLocation>
        <location evidence="3">Nucleus</location>
    </subcellularLocation>
</comment>
<evidence type="ECO:0000259" key="5">
    <source>
        <dbReference type="PROSITE" id="PS50006"/>
    </source>
</evidence>
<dbReference type="SMART" id="SM00339">
    <property type="entry name" value="FH"/>
    <property type="match status" value="1"/>
</dbReference>
<evidence type="ECO:0000256" key="1">
    <source>
        <dbReference type="ARBA" id="ARBA00023125"/>
    </source>
</evidence>
<evidence type="ECO:0000256" key="2">
    <source>
        <dbReference type="ARBA" id="ARBA00023242"/>
    </source>
</evidence>
<protein>
    <submittedName>
        <fullName evidence="7">Uncharacterized protein</fullName>
    </submittedName>
</protein>
<keyword evidence="8" id="KW-1185">Reference proteome</keyword>
<dbReference type="Gene3D" id="2.60.200.20">
    <property type="match status" value="1"/>
</dbReference>
<evidence type="ECO:0000259" key="6">
    <source>
        <dbReference type="PROSITE" id="PS50039"/>
    </source>
</evidence>
<dbReference type="SUPFAM" id="SSF49879">
    <property type="entry name" value="SMAD/FHA domain"/>
    <property type="match status" value="1"/>
</dbReference>
<keyword evidence="1 3" id="KW-0238">DNA-binding</keyword>
<dbReference type="InterPro" id="IPR030456">
    <property type="entry name" value="TF_fork_head_CS_2"/>
</dbReference>
<dbReference type="Gene3D" id="1.10.10.10">
    <property type="entry name" value="Winged helix-like DNA-binding domain superfamily/Winged helix DNA-binding domain"/>
    <property type="match status" value="1"/>
</dbReference>
<evidence type="ECO:0000313" key="7">
    <source>
        <dbReference type="EMBL" id="KAK5774042.1"/>
    </source>
</evidence>
<feature type="compositionally biased region" description="Basic and acidic residues" evidence="4">
    <location>
        <begin position="276"/>
        <end position="288"/>
    </location>
</feature>
<accession>A0AAN7WLJ7</accession>
<gene>
    <name evidence="7" type="ORF">RI543_004576</name>
</gene>